<protein>
    <recommendedName>
        <fullName evidence="3">Antitoxin SocA-like Panacea domain-containing protein</fullName>
    </recommendedName>
</protein>
<name>A0A8G2J2S3_RHILV</name>
<comment type="caution">
    <text evidence="1">The sequence shown here is derived from an EMBL/GenBank/DDBJ whole genome shotgun (WGS) entry which is preliminary data.</text>
</comment>
<dbReference type="Proteomes" id="UP000291866">
    <property type="component" value="Unassembled WGS sequence"/>
</dbReference>
<evidence type="ECO:0000313" key="1">
    <source>
        <dbReference type="EMBL" id="TBX96123.1"/>
    </source>
</evidence>
<evidence type="ECO:0008006" key="3">
    <source>
        <dbReference type="Google" id="ProtNLM"/>
    </source>
</evidence>
<organism evidence="1 2">
    <name type="scientific">Rhizobium leguminosarum bv. viciae</name>
    <dbReference type="NCBI Taxonomy" id="387"/>
    <lineage>
        <taxon>Bacteria</taxon>
        <taxon>Pseudomonadati</taxon>
        <taxon>Pseudomonadota</taxon>
        <taxon>Alphaproteobacteria</taxon>
        <taxon>Hyphomicrobiales</taxon>
        <taxon>Rhizobiaceae</taxon>
        <taxon>Rhizobium/Agrobacterium group</taxon>
        <taxon>Rhizobium</taxon>
    </lineage>
</organism>
<proteinExistence type="predicted"/>
<dbReference type="RefSeq" id="WP_131601077.1">
    <property type="nucleotide sequence ID" value="NZ_SJLU01000003.1"/>
</dbReference>
<accession>A0A8G2J2S3</accession>
<reference evidence="1 2" key="1">
    <citation type="submission" date="2019-02" db="EMBL/GenBank/DDBJ databases">
        <title>The competitiveness to form nodules shapes the capacities of Rhizobium leguminosarum sv viciae communities to promote symbiosis with specific hosts.</title>
        <authorList>
            <person name="Boivin S."/>
            <person name="Lepetit M."/>
        </authorList>
    </citation>
    <scope>NUCLEOTIDE SEQUENCE [LARGE SCALE GENOMIC DNA]</scope>
    <source>
        <strain evidence="1 2">SPF4F3</strain>
    </source>
</reference>
<sequence>MSLIDSKKVAGIIADAGGRVVGRTRLQKVAYLLTVTGMESGFSFGYKHYGPYSEDLASATRLGDLMGDLHEAEHTTTWGGSYSIFTAEPVNDAPGDINRRTFAAVAAEADAVELELAATAVFLSKEGYTDPWQETARRKPEKVENGRLERAKELLVKLSDIPAPDSLPNIV</sequence>
<dbReference type="EMBL" id="SJLU01000003">
    <property type="protein sequence ID" value="TBX96123.1"/>
    <property type="molecule type" value="Genomic_DNA"/>
</dbReference>
<evidence type="ECO:0000313" key="2">
    <source>
        <dbReference type="Proteomes" id="UP000291866"/>
    </source>
</evidence>
<dbReference type="AlphaFoldDB" id="A0A8G2J2S3"/>
<gene>
    <name evidence="1" type="ORF">E0H31_08605</name>
</gene>